<feature type="transmembrane region" description="Helical" evidence="5">
    <location>
        <begin position="106"/>
        <end position="126"/>
    </location>
</feature>
<keyword evidence="4 5" id="KW-0472">Membrane</keyword>
<dbReference type="Pfam" id="PF01925">
    <property type="entry name" value="TauE"/>
    <property type="match status" value="1"/>
</dbReference>
<dbReference type="GO" id="GO:0016020">
    <property type="term" value="C:membrane"/>
    <property type="evidence" value="ECO:0007669"/>
    <property type="project" value="UniProtKB-SubCell"/>
</dbReference>
<comment type="subcellular location">
    <subcellularLocation>
        <location evidence="1">Membrane</location>
        <topology evidence="1">Multi-pass membrane protein</topology>
    </subcellularLocation>
</comment>
<evidence type="ECO:0000256" key="2">
    <source>
        <dbReference type="ARBA" id="ARBA00022692"/>
    </source>
</evidence>
<dbReference type="AlphaFoldDB" id="X1NAH3"/>
<dbReference type="PANTHER" id="PTHR43483">
    <property type="entry name" value="MEMBRANE TRANSPORTER PROTEIN HI_0806-RELATED"/>
    <property type="match status" value="1"/>
</dbReference>
<dbReference type="PANTHER" id="PTHR43483:SF3">
    <property type="entry name" value="MEMBRANE TRANSPORTER PROTEIN HI_0806-RELATED"/>
    <property type="match status" value="1"/>
</dbReference>
<proteinExistence type="predicted"/>
<evidence type="ECO:0000256" key="3">
    <source>
        <dbReference type="ARBA" id="ARBA00022989"/>
    </source>
</evidence>
<protein>
    <recommendedName>
        <fullName evidence="7">Membrane transporter protein</fullName>
    </recommendedName>
</protein>
<comment type="caution">
    <text evidence="6">The sequence shown here is derived from an EMBL/GenBank/DDBJ whole genome shotgun (WGS) entry which is preliminary data.</text>
</comment>
<name>X1NAH3_9ZZZZ</name>
<evidence type="ECO:0000313" key="6">
    <source>
        <dbReference type="EMBL" id="GAI15649.1"/>
    </source>
</evidence>
<dbReference type="InterPro" id="IPR002781">
    <property type="entry name" value="TM_pro_TauE-like"/>
</dbReference>
<evidence type="ECO:0008006" key="7">
    <source>
        <dbReference type="Google" id="ProtNLM"/>
    </source>
</evidence>
<gene>
    <name evidence="6" type="ORF">S06H3_16246</name>
</gene>
<feature type="transmembrane region" description="Helical" evidence="5">
    <location>
        <begin position="41"/>
        <end position="66"/>
    </location>
</feature>
<organism evidence="6">
    <name type="scientific">marine sediment metagenome</name>
    <dbReference type="NCBI Taxonomy" id="412755"/>
    <lineage>
        <taxon>unclassified sequences</taxon>
        <taxon>metagenomes</taxon>
        <taxon>ecological metagenomes</taxon>
    </lineage>
</organism>
<keyword evidence="2 5" id="KW-0812">Transmembrane</keyword>
<reference evidence="6" key="1">
    <citation type="journal article" date="2014" name="Front. Microbiol.">
        <title>High frequency of phylogenetically diverse reductive dehalogenase-homologous genes in deep subseafloor sedimentary metagenomes.</title>
        <authorList>
            <person name="Kawai M."/>
            <person name="Futagami T."/>
            <person name="Toyoda A."/>
            <person name="Takaki Y."/>
            <person name="Nishi S."/>
            <person name="Hori S."/>
            <person name="Arai W."/>
            <person name="Tsubouchi T."/>
            <person name="Morono Y."/>
            <person name="Uchiyama I."/>
            <person name="Ito T."/>
            <person name="Fujiyama A."/>
            <person name="Inagaki F."/>
            <person name="Takami H."/>
        </authorList>
    </citation>
    <scope>NUCLEOTIDE SEQUENCE</scope>
    <source>
        <strain evidence="6">Expedition CK06-06</strain>
    </source>
</reference>
<feature type="transmembrane region" description="Helical" evidence="5">
    <location>
        <begin position="78"/>
        <end position="100"/>
    </location>
</feature>
<evidence type="ECO:0000256" key="4">
    <source>
        <dbReference type="ARBA" id="ARBA00023136"/>
    </source>
</evidence>
<evidence type="ECO:0000256" key="1">
    <source>
        <dbReference type="ARBA" id="ARBA00004141"/>
    </source>
</evidence>
<dbReference type="EMBL" id="BARV01008029">
    <property type="protein sequence ID" value="GAI15649.1"/>
    <property type="molecule type" value="Genomic_DNA"/>
</dbReference>
<evidence type="ECO:0000256" key="5">
    <source>
        <dbReference type="SAM" id="Phobius"/>
    </source>
</evidence>
<keyword evidence="3 5" id="KW-1133">Transmembrane helix</keyword>
<feature type="non-terminal residue" evidence="6">
    <location>
        <position position="162"/>
    </location>
</feature>
<sequence length="162" mass="17525">MLDFNSISTCILLIFIGFNIGVLSGFFGVGGSFIITPLLNILGLPMINAVGTGLTFSVIASSFGGIRHYLAGNAIIKISLIVGFISFVGIRISQPLVIYLNRLNAAGFYIRMVYIILLLVLGILTLRKRQFAQSLSSTPHLSLLGRIRNLSPQISLGYSYSP</sequence>
<accession>X1NAH3</accession>
<feature type="transmembrane region" description="Helical" evidence="5">
    <location>
        <begin position="12"/>
        <end position="35"/>
    </location>
</feature>